<keyword evidence="3" id="KW-0863">Zinc-finger</keyword>
<dbReference type="GO" id="GO:0000724">
    <property type="term" value="P:double-strand break repair via homologous recombination"/>
    <property type="evidence" value="ECO:0007669"/>
    <property type="project" value="TreeGrafter"/>
</dbReference>
<dbReference type="InterPro" id="IPR001841">
    <property type="entry name" value="Znf_RING"/>
</dbReference>
<dbReference type="Gene3D" id="3.30.40.10">
    <property type="entry name" value="Zinc/RING finger domain, C3HC4 (zinc finger)"/>
    <property type="match status" value="1"/>
</dbReference>
<dbReference type="GO" id="GO:0000723">
    <property type="term" value="P:telomere maintenance"/>
    <property type="evidence" value="ECO:0007669"/>
    <property type="project" value="TreeGrafter"/>
</dbReference>
<keyword evidence="5" id="KW-1133">Transmembrane helix</keyword>
<dbReference type="SMART" id="SM00184">
    <property type="entry name" value="RING"/>
    <property type="match status" value="1"/>
</dbReference>
<feature type="transmembrane region" description="Helical" evidence="5">
    <location>
        <begin position="200"/>
        <end position="222"/>
    </location>
</feature>
<dbReference type="Gene3D" id="3.70.10.10">
    <property type="match status" value="1"/>
</dbReference>
<dbReference type="GO" id="GO:0008270">
    <property type="term" value="F:zinc ion binding"/>
    <property type="evidence" value="ECO:0007669"/>
    <property type="project" value="UniProtKB-KW"/>
</dbReference>
<keyword evidence="5" id="KW-0472">Membrane</keyword>
<comment type="subcellular location">
    <subcellularLocation>
        <location evidence="1">Nucleus</location>
    </subcellularLocation>
</comment>
<gene>
    <name evidence="7" type="ORF">OOU_Y34scaffold00514g119</name>
</gene>
<sequence length="907" mass="100566">MALKLPFLGFNSRKAQDPCAIFDTSGVTGFKGFPRDIYWSVHNQSLIIGLDAETNLGPNHESGEVSAPADCLCGLNWKRTRSSSHIRTGARHHWTVFLGLVPLQNDDESVTLNTLPTDLGRITILSHCTIFFVRQTRLHFSLAAVRHCAEPTFFFPQVHFNSVLRDATRIATRKVADYSTPHLAIFSAPMGATISVIKSLIVPAVIALLLFLLISYVVVPVWQRYQNRYSQYIPLDSITDRTSSIRHRLQGSIARYLNPSSWRSEHDAIVMGGGLREDVSEEDYDSELGEELGDVVDNGRTRSELSNQNQRPDLARRLSRDETQATTCVECLICQEVVGEPSVNGKIEKMASLPCGHVFGSICIKQWLGMRQPPACPICRAPMSHSFGIEAYKPSSAAHRNDNSDPGVGAKRRWSWRGRKLDQVCTFCHAHAREHWQERPRSFLGRLGCLRQKPTAVSKVEKMILARRAYERWWAQQDRVFQQLEPRVMERIVVPEYGELSANSWTLGSEDGEAMVRAFHDRKPKPVDARLCAARKMRFKTELKNIRTFSKLTAALSSLEKIAWVRLDDDTARFTVIPAQGSQVWATLSMDLIFENYHIQSAEANNTINLELPLGPLQRALKSAINSTDADLRLTKKNGIPLLSMTIRTTTNPPNQGGASGGFGGYGRSRAGGGFDDPFADDASFMQESLELTMKREREKVITQDIPVRVLHPDTVETIMQPKVREPDVHIQLPPLMQLKAISDRFTKLAMTASSGGTGGGLHATSGAMGGSNIGSTATASSINGPKLELSANMHGSLRLRIATDSLDVESVWSGLENPELDPAQLSVPIEDHPSTRFKEAGPNKWASVRVDGKDLSKVLSVGRLDGRVIACFADDHALILYVYVPQYDDSGADDSVLTYYVSSYSA</sequence>
<feature type="region of interest" description="Disordered" evidence="4">
    <location>
        <begin position="298"/>
        <end position="319"/>
    </location>
</feature>
<reference evidence="7" key="1">
    <citation type="journal article" date="2012" name="PLoS Genet.">
        <title>Comparative analysis of the genomes of two field isolates of the rice blast fungus Magnaporthe oryzae.</title>
        <authorList>
            <person name="Xue M."/>
            <person name="Yang J."/>
            <person name="Li Z."/>
            <person name="Hu S."/>
            <person name="Yao N."/>
            <person name="Dean R.A."/>
            <person name="Zhao W."/>
            <person name="Shen M."/>
            <person name="Zhang H."/>
            <person name="Li C."/>
            <person name="Liu L."/>
            <person name="Cao L."/>
            <person name="Xu X."/>
            <person name="Xing Y."/>
            <person name="Hsiang T."/>
            <person name="Zhang Z."/>
            <person name="Xu J.R."/>
            <person name="Peng Y.L."/>
        </authorList>
    </citation>
    <scope>NUCLEOTIDE SEQUENCE</scope>
    <source>
        <strain evidence="7">Y34</strain>
    </source>
</reference>
<dbReference type="Pfam" id="PF13639">
    <property type="entry name" value="zf-RING_2"/>
    <property type="match status" value="1"/>
</dbReference>
<dbReference type="Pfam" id="PF04005">
    <property type="entry name" value="Hus1"/>
    <property type="match status" value="1"/>
</dbReference>
<evidence type="ECO:0000256" key="1">
    <source>
        <dbReference type="ARBA" id="ARBA00004123"/>
    </source>
</evidence>
<dbReference type="PANTHER" id="PTHR12900">
    <property type="entry name" value="MITOTIC AND DNA DAMAGE CHECKPOINT PROTEIN HUS1"/>
    <property type="match status" value="1"/>
</dbReference>
<dbReference type="GO" id="GO:0031573">
    <property type="term" value="P:mitotic intra-S DNA damage checkpoint signaling"/>
    <property type="evidence" value="ECO:0007669"/>
    <property type="project" value="TreeGrafter"/>
</dbReference>
<dbReference type="InterPro" id="IPR013083">
    <property type="entry name" value="Znf_RING/FYVE/PHD"/>
</dbReference>
<evidence type="ECO:0000256" key="4">
    <source>
        <dbReference type="SAM" id="MobiDB-lite"/>
    </source>
</evidence>
<dbReference type="GO" id="GO:0006289">
    <property type="term" value="P:nucleotide-excision repair"/>
    <property type="evidence" value="ECO:0007669"/>
    <property type="project" value="TreeGrafter"/>
</dbReference>
<accession>A0AA97PLN9</accession>
<dbReference type="GO" id="GO:0044778">
    <property type="term" value="P:meiotic DNA integrity checkpoint signaling"/>
    <property type="evidence" value="ECO:0007669"/>
    <property type="project" value="TreeGrafter"/>
</dbReference>
<keyword evidence="5" id="KW-0812">Transmembrane</keyword>
<dbReference type="PROSITE" id="PS50089">
    <property type="entry name" value="ZF_RING_2"/>
    <property type="match status" value="1"/>
</dbReference>
<feature type="domain" description="RING-type" evidence="6">
    <location>
        <begin position="331"/>
        <end position="380"/>
    </location>
</feature>
<evidence type="ECO:0000313" key="7">
    <source>
        <dbReference type="EMBL" id="ELQ39202.1"/>
    </source>
</evidence>
<name>A0AA97PLN9_PYRO3</name>
<protein>
    <submittedName>
        <fullName evidence="7">Checkpoint protein hus1</fullName>
    </submittedName>
</protein>
<evidence type="ECO:0000259" key="6">
    <source>
        <dbReference type="PROSITE" id="PS50089"/>
    </source>
</evidence>
<proteinExistence type="predicted"/>
<keyword evidence="3" id="KW-0862">Zinc</keyword>
<dbReference type="AlphaFoldDB" id="A0AA97PLN9"/>
<dbReference type="GO" id="GO:0030896">
    <property type="term" value="C:checkpoint clamp complex"/>
    <property type="evidence" value="ECO:0007669"/>
    <property type="project" value="InterPro"/>
</dbReference>
<evidence type="ECO:0000256" key="5">
    <source>
        <dbReference type="SAM" id="Phobius"/>
    </source>
</evidence>
<dbReference type="InterPro" id="IPR007150">
    <property type="entry name" value="HUS1/Mec3"/>
</dbReference>
<organism evidence="7">
    <name type="scientific">Pyricularia oryzae (strain Y34)</name>
    <name type="common">Rice blast fungus</name>
    <name type="synonym">Magnaporthe oryzae</name>
    <dbReference type="NCBI Taxonomy" id="1143189"/>
    <lineage>
        <taxon>Eukaryota</taxon>
        <taxon>Fungi</taxon>
        <taxon>Dikarya</taxon>
        <taxon>Ascomycota</taxon>
        <taxon>Pezizomycotina</taxon>
        <taxon>Sordariomycetes</taxon>
        <taxon>Sordariomycetidae</taxon>
        <taxon>Magnaporthales</taxon>
        <taxon>Pyriculariaceae</taxon>
        <taxon>Pyricularia</taxon>
    </lineage>
</organism>
<dbReference type="Proteomes" id="UP000011086">
    <property type="component" value="Unassembled WGS sequence"/>
</dbReference>
<dbReference type="EMBL" id="JH793994">
    <property type="protein sequence ID" value="ELQ39202.1"/>
    <property type="molecule type" value="Genomic_DNA"/>
</dbReference>
<evidence type="ECO:0000256" key="2">
    <source>
        <dbReference type="ARBA" id="ARBA00023242"/>
    </source>
</evidence>
<evidence type="ECO:0000256" key="3">
    <source>
        <dbReference type="PROSITE-ProRule" id="PRU00175"/>
    </source>
</evidence>
<dbReference type="PANTHER" id="PTHR12900:SF0">
    <property type="entry name" value="CHECKPOINT PROTEIN"/>
    <property type="match status" value="1"/>
</dbReference>
<dbReference type="GO" id="GO:0035861">
    <property type="term" value="C:site of double-strand break"/>
    <property type="evidence" value="ECO:0007669"/>
    <property type="project" value="TreeGrafter"/>
</dbReference>
<keyword evidence="2" id="KW-0539">Nucleus</keyword>
<keyword evidence="3" id="KW-0479">Metal-binding</keyword>
<dbReference type="SUPFAM" id="SSF57850">
    <property type="entry name" value="RING/U-box"/>
    <property type="match status" value="1"/>
</dbReference>
<dbReference type="GO" id="GO:0033314">
    <property type="term" value="P:mitotic DNA replication checkpoint signaling"/>
    <property type="evidence" value="ECO:0007669"/>
    <property type="project" value="TreeGrafter"/>
</dbReference>